<protein>
    <submittedName>
        <fullName evidence="1">Cytidylate kinase-like family protein</fullName>
    </submittedName>
</protein>
<dbReference type="InterPro" id="IPR027417">
    <property type="entry name" value="P-loop_NTPase"/>
</dbReference>
<accession>A0A9D9NN07</accession>
<dbReference type="Gene3D" id="3.40.50.300">
    <property type="entry name" value="P-loop containing nucleotide triphosphate hydrolases"/>
    <property type="match status" value="1"/>
</dbReference>
<dbReference type="AlphaFoldDB" id="A0A9D9NN07"/>
<comment type="caution">
    <text evidence="1">The sequence shown here is derived from an EMBL/GenBank/DDBJ whole genome shotgun (WGS) entry which is preliminary data.</text>
</comment>
<reference evidence="1" key="1">
    <citation type="submission" date="2020-10" db="EMBL/GenBank/DDBJ databases">
        <authorList>
            <person name="Gilroy R."/>
        </authorList>
    </citation>
    <scope>NUCLEOTIDE SEQUENCE</scope>
    <source>
        <strain evidence="1">B3-1481</strain>
    </source>
</reference>
<keyword evidence="1" id="KW-0418">Kinase</keyword>
<organism evidence="1 2">
    <name type="scientific">Candidatus Cryptobacteroides avistercoris</name>
    <dbReference type="NCBI Taxonomy" id="2840758"/>
    <lineage>
        <taxon>Bacteria</taxon>
        <taxon>Pseudomonadati</taxon>
        <taxon>Bacteroidota</taxon>
        <taxon>Bacteroidia</taxon>
        <taxon>Bacteroidales</taxon>
        <taxon>Candidatus Cryptobacteroides</taxon>
    </lineage>
</organism>
<reference evidence="1" key="2">
    <citation type="journal article" date="2021" name="PeerJ">
        <title>Extensive microbial diversity within the chicken gut microbiome revealed by metagenomics and culture.</title>
        <authorList>
            <person name="Gilroy R."/>
            <person name="Ravi A."/>
            <person name="Getino M."/>
            <person name="Pursley I."/>
            <person name="Horton D.L."/>
            <person name="Alikhan N.F."/>
            <person name="Baker D."/>
            <person name="Gharbi K."/>
            <person name="Hall N."/>
            <person name="Watson M."/>
            <person name="Adriaenssens E.M."/>
            <person name="Foster-Nyarko E."/>
            <person name="Jarju S."/>
            <person name="Secka A."/>
            <person name="Antonio M."/>
            <person name="Oren A."/>
            <person name="Chaudhuri R.R."/>
            <person name="La Ragione R."/>
            <person name="Hildebrand F."/>
            <person name="Pallen M.J."/>
        </authorList>
    </citation>
    <scope>NUCLEOTIDE SEQUENCE</scope>
    <source>
        <strain evidence="1">B3-1481</strain>
    </source>
</reference>
<sequence>MEKKVIINIGREFGSGGRTVASIIGGKLGIEVYDNELILKAAEHSGVKPEFFRHNDEKKRFFTLGYSQNAINDEGLFKIQSDTIRGIAENGSAVFVGRAADYVLRDMKCLDVFVCAPLEWRRQLVADRSKLSLEEAEKLIQKKDKARESWYNFFTFGHWGVASNYDLCLDSSILGLEGSADFIIEFARREGLL</sequence>
<dbReference type="Pfam" id="PF13189">
    <property type="entry name" value="Cytidylate_kin2"/>
    <property type="match status" value="1"/>
</dbReference>
<evidence type="ECO:0000313" key="1">
    <source>
        <dbReference type="EMBL" id="MBO8479764.1"/>
    </source>
</evidence>
<name>A0A9D9NN07_9BACT</name>
<proteinExistence type="predicted"/>
<keyword evidence="1" id="KW-0808">Transferase</keyword>
<evidence type="ECO:0000313" key="2">
    <source>
        <dbReference type="Proteomes" id="UP000823769"/>
    </source>
</evidence>
<dbReference type="EMBL" id="JADILW010000021">
    <property type="protein sequence ID" value="MBO8479764.1"/>
    <property type="molecule type" value="Genomic_DNA"/>
</dbReference>
<dbReference type="GO" id="GO:0016301">
    <property type="term" value="F:kinase activity"/>
    <property type="evidence" value="ECO:0007669"/>
    <property type="project" value="UniProtKB-KW"/>
</dbReference>
<dbReference type="SUPFAM" id="SSF52540">
    <property type="entry name" value="P-loop containing nucleoside triphosphate hydrolases"/>
    <property type="match status" value="1"/>
</dbReference>
<gene>
    <name evidence="1" type="ORF">IAB76_01430</name>
</gene>
<dbReference type="Proteomes" id="UP000823769">
    <property type="component" value="Unassembled WGS sequence"/>
</dbReference>